<name>A0A7J9BD58_GOSGO</name>
<dbReference type="EMBL" id="JABEZY010000002">
    <property type="protein sequence ID" value="MBA0734152.1"/>
    <property type="molecule type" value="Genomic_DNA"/>
</dbReference>
<gene>
    <name evidence="1" type="ORF">Gogos_018095</name>
</gene>
<evidence type="ECO:0000313" key="1">
    <source>
        <dbReference type="EMBL" id="MBA0734152.1"/>
    </source>
</evidence>
<proteinExistence type="predicted"/>
<accession>A0A7J9BD58</accession>
<organism evidence="1 2">
    <name type="scientific">Gossypium gossypioides</name>
    <name type="common">Mexican cotton</name>
    <name type="synonym">Selera gossypioides</name>
    <dbReference type="NCBI Taxonomy" id="34282"/>
    <lineage>
        <taxon>Eukaryota</taxon>
        <taxon>Viridiplantae</taxon>
        <taxon>Streptophyta</taxon>
        <taxon>Embryophyta</taxon>
        <taxon>Tracheophyta</taxon>
        <taxon>Spermatophyta</taxon>
        <taxon>Magnoliopsida</taxon>
        <taxon>eudicotyledons</taxon>
        <taxon>Gunneridae</taxon>
        <taxon>Pentapetalae</taxon>
        <taxon>rosids</taxon>
        <taxon>malvids</taxon>
        <taxon>Malvales</taxon>
        <taxon>Malvaceae</taxon>
        <taxon>Malvoideae</taxon>
        <taxon>Gossypium</taxon>
    </lineage>
</organism>
<keyword evidence="2" id="KW-1185">Reference proteome</keyword>
<dbReference type="Proteomes" id="UP000593579">
    <property type="component" value="Unassembled WGS sequence"/>
</dbReference>
<comment type="caution">
    <text evidence="1">The sequence shown here is derived from an EMBL/GenBank/DDBJ whole genome shotgun (WGS) entry which is preliminary data.</text>
</comment>
<feature type="non-terminal residue" evidence="1">
    <location>
        <position position="28"/>
    </location>
</feature>
<protein>
    <submittedName>
        <fullName evidence="1">Uncharacterized protein</fullName>
    </submittedName>
</protein>
<dbReference type="AlphaFoldDB" id="A0A7J9BD58"/>
<reference evidence="1 2" key="1">
    <citation type="journal article" date="2019" name="Genome Biol. Evol.">
        <title>Insights into the evolution of the New World diploid cottons (Gossypium, subgenus Houzingenia) based on genome sequencing.</title>
        <authorList>
            <person name="Grover C.E."/>
            <person name="Arick M.A. 2nd"/>
            <person name="Thrash A."/>
            <person name="Conover J.L."/>
            <person name="Sanders W.S."/>
            <person name="Peterson D.G."/>
            <person name="Frelichowski J.E."/>
            <person name="Scheffler J.A."/>
            <person name="Scheffler B.E."/>
            <person name="Wendel J.F."/>
        </authorList>
    </citation>
    <scope>NUCLEOTIDE SEQUENCE [LARGE SCALE GENOMIC DNA]</scope>
    <source>
        <strain evidence="1">5</strain>
        <tissue evidence="1">Leaf</tissue>
    </source>
</reference>
<sequence length="28" mass="2972">MVFSLAARGVGLLLGILRLPCFSSSDTF</sequence>
<evidence type="ECO:0000313" key="2">
    <source>
        <dbReference type="Proteomes" id="UP000593579"/>
    </source>
</evidence>